<dbReference type="PANTHER" id="PTHR21600">
    <property type="entry name" value="MITOCHONDRIAL RNA PSEUDOURIDINE SYNTHASE"/>
    <property type="match status" value="1"/>
</dbReference>
<evidence type="ECO:0000256" key="6">
    <source>
        <dbReference type="RuleBase" id="RU362028"/>
    </source>
</evidence>
<dbReference type="AlphaFoldDB" id="A0A5D3WJU3"/>
<dbReference type="CDD" id="cd00165">
    <property type="entry name" value="S4"/>
    <property type="match status" value="1"/>
</dbReference>
<dbReference type="PROSITE" id="PS01129">
    <property type="entry name" value="PSI_RLU"/>
    <property type="match status" value="1"/>
</dbReference>
<dbReference type="Proteomes" id="UP000324159">
    <property type="component" value="Unassembled WGS sequence"/>
</dbReference>
<proteinExistence type="inferred from homology"/>
<dbReference type="EMBL" id="VNIB01000006">
    <property type="protein sequence ID" value="TYO98484.1"/>
    <property type="molecule type" value="Genomic_DNA"/>
</dbReference>
<protein>
    <recommendedName>
        <fullName evidence="6">Pseudouridine synthase</fullName>
        <ecNumber evidence="6">5.4.99.-</ecNumber>
    </recommendedName>
</protein>
<dbReference type="Pfam" id="PF01479">
    <property type="entry name" value="S4"/>
    <property type="match status" value="1"/>
</dbReference>
<dbReference type="FunFam" id="3.30.2350.10:FF:000006">
    <property type="entry name" value="Pseudouridine synthase"/>
    <property type="match status" value="1"/>
</dbReference>
<dbReference type="GO" id="GO:0000455">
    <property type="term" value="P:enzyme-directed rRNA pseudouridine synthesis"/>
    <property type="evidence" value="ECO:0007669"/>
    <property type="project" value="UniProtKB-ARBA"/>
</dbReference>
<feature type="active site" evidence="4">
    <location>
        <position position="139"/>
    </location>
</feature>
<dbReference type="InterPro" id="IPR006225">
    <property type="entry name" value="PsdUridine_synth_RluC/D"/>
</dbReference>
<dbReference type="Gene3D" id="3.10.290.10">
    <property type="entry name" value="RNA-binding S4 domain"/>
    <property type="match status" value="1"/>
</dbReference>
<dbReference type="SUPFAM" id="SSF55120">
    <property type="entry name" value="Pseudouridine synthase"/>
    <property type="match status" value="1"/>
</dbReference>
<comment type="function">
    <text evidence="6">Responsible for synthesis of pseudouridine from uracil.</text>
</comment>
<dbReference type="GO" id="GO:0120159">
    <property type="term" value="F:rRNA pseudouridine synthase activity"/>
    <property type="evidence" value="ECO:0007669"/>
    <property type="project" value="UniProtKB-ARBA"/>
</dbReference>
<evidence type="ECO:0000259" key="8">
    <source>
        <dbReference type="SMART" id="SM00363"/>
    </source>
</evidence>
<dbReference type="SMART" id="SM00363">
    <property type="entry name" value="S4"/>
    <property type="match status" value="1"/>
</dbReference>
<evidence type="ECO:0000256" key="4">
    <source>
        <dbReference type="PIRSR" id="PIRSR606225-1"/>
    </source>
</evidence>
<dbReference type="CDD" id="cd02869">
    <property type="entry name" value="PseudoU_synth_RluA_like"/>
    <property type="match status" value="1"/>
</dbReference>
<dbReference type="NCBIfam" id="TIGR00005">
    <property type="entry name" value="rluA_subfam"/>
    <property type="match status" value="1"/>
</dbReference>
<evidence type="ECO:0000256" key="5">
    <source>
        <dbReference type="PROSITE-ProRule" id="PRU00182"/>
    </source>
</evidence>
<dbReference type="InterPro" id="IPR050188">
    <property type="entry name" value="RluA_PseudoU_synthase"/>
</dbReference>
<dbReference type="RefSeq" id="WP_148895856.1">
    <property type="nucleotide sequence ID" value="NZ_VNIB01000006.1"/>
</dbReference>
<dbReference type="GO" id="GO:0003723">
    <property type="term" value="F:RNA binding"/>
    <property type="evidence" value="ECO:0007669"/>
    <property type="project" value="UniProtKB-KW"/>
</dbReference>
<dbReference type="PANTHER" id="PTHR21600:SF44">
    <property type="entry name" value="RIBOSOMAL LARGE SUBUNIT PSEUDOURIDINE SYNTHASE D"/>
    <property type="match status" value="1"/>
</dbReference>
<dbReference type="InterPro" id="IPR002942">
    <property type="entry name" value="S4_RNA-bd"/>
</dbReference>
<feature type="region of interest" description="Disordered" evidence="7">
    <location>
        <begin position="185"/>
        <end position="204"/>
    </location>
</feature>
<evidence type="ECO:0000256" key="3">
    <source>
        <dbReference type="ARBA" id="ARBA00023235"/>
    </source>
</evidence>
<dbReference type="InterPro" id="IPR006145">
    <property type="entry name" value="PsdUridine_synth_RsuA/RluA"/>
</dbReference>
<evidence type="ECO:0000313" key="10">
    <source>
        <dbReference type="Proteomes" id="UP000324159"/>
    </source>
</evidence>
<dbReference type="Pfam" id="PF00849">
    <property type="entry name" value="PseudoU_synth_2"/>
    <property type="match status" value="1"/>
</dbReference>
<keyword evidence="2 5" id="KW-0694">RNA-binding</keyword>
<keyword evidence="10" id="KW-1185">Reference proteome</keyword>
<evidence type="ECO:0000256" key="2">
    <source>
        <dbReference type="ARBA" id="ARBA00022884"/>
    </source>
</evidence>
<dbReference type="EC" id="5.4.99.-" evidence="6"/>
<reference evidence="9 10" key="1">
    <citation type="submission" date="2019-07" db="EMBL/GenBank/DDBJ databases">
        <title>Genomic Encyclopedia of Type Strains, Phase IV (KMG-IV): sequencing the most valuable type-strain genomes for metagenomic binning, comparative biology and taxonomic classification.</title>
        <authorList>
            <person name="Goeker M."/>
        </authorList>
    </citation>
    <scope>NUCLEOTIDE SEQUENCE [LARGE SCALE GENOMIC DNA]</scope>
    <source>
        <strain evidence="9 10">SS015</strain>
    </source>
</reference>
<gene>
    <name evidence="9" type="ORF">EDC39_10684</name>
</gene>
<comment type="caution">
    <text evidence="9">The sequence shown here is derived from an EMBL/GenBank/DDBJ whole genome shotgun (WGS) entry which is preliminary data.</text>
</comment>
<name>A0A5D3WJU3_9BACT</name>
<dbReference type="OrthoDB" id="128480at2"/>
<dbReference type="InterPro" id="IPR020103">
    <property type="entry name" value="PsdUridine_synth_cat_dom_sf"/>
</dbReference>
<dbReference type="PROSITE" id="PS50889">
    <property type="entry name" value="S4"/>
    <property type="match status" value="1"/>
</dbReference>
<accession>A0A5D3WJU3</accession>
<dbReference type="Gene3D" id="3.30.2350.10">
    <property type="entry name" value="Pseudouridine synthase"/>
    <property type="match status" value="1"/>
</dbReference>
<organism evidence="9 10">
    <name type="scientific">Geothermobacter ehrlichii</name>
    <dbReference type="NCBI Taxonomy" id="213224"/>
    <lineage>
        <taxon>Bacteria</taxon>
        <taxon>Pseudomonadati</taxon>
        <taxon>Thermodesulfobacteriota</taxon>
        <taxon>Desulfuromonadia</taxon>
        <taxon>Desulfuromonadales</taxon>
        <taxon>Geothermobacteraceae</taxon>
        <taxon>Geothermobacter</taxon>
    </lineage>
</organism>
<feature type="domain" description="RNA-binding S4" evidence="8">
    <location>
        <begin position="16"/>
        <end position="80"/>
    </location>
</feature>
<comment type="catalytic activity">
    <reaction evidence="6">
        <text>a uridine in RNA = a pseudouridine in RNA</text>
        <dbReference type="Rhea" id="RHEA:48348"/>
        <dbReference type="Rhea" id="RHEA-COMP:12068"/>
        <dbReference type="Rhea" id="RHEA-COMP:12069"/>
        <dbReference type="ChEBI" id="CHEBI:65314"/>
        <dbReference type="ChEBI" id="CHEBI:65315"/>
    </reaction>
</comment>
<comment type="similarity">
    <text evidence="1 6">Belongs to the pseudouridine synthase RluA family.</text>
</comment>
<dbReference type="InterPro" id="IPR006224">
    <property type="entry name" value="PsdUridine_synth_RluA-like_CS"/>
</dbReference>
<evidence type="ECO:0000256" key="7">
    <source>
        <dbReference type="SAM" id="MobiDB-lite"/>
    </source>
</evidence>
<dbReference type="InterPro" id="IPR036986">
    <property type="entry name" value="S4_RNA-bd_sf"/>
</dbReference>
<sequence>MAEPIRLLFAPGREPERLDRFLAAELTDFSRAQIRKLIDDARVEVAGAAVKASLKLRGGEEILVRPVDPEPIVALPEDIPLKILYEDSDLVVIDKPAGMVVHPAPGHASGTLVNALLHHCRDLAGIGGELRPGIVHRLDKDTSGVMVATKTDRAHQDLAEQFRRHSIRRRYLALVHGHVQRDRGVVDSPIGRHPVDRKRMSGRARRGRRAVTRWEVLRRFDQDRLTWLELTLETGRTHQIRVHFSEMNLPLVADPVYGQPRRARALADPVLRRLVEGLKRQALHARLLGFRHPVSGEQLEFTSPLPDDIGRILDYLDDKYGLAESTRDAVGSWQVDCDEGETA</sequence>
<evidence type="ECO:0000256" key="1">
    <source>
        <dbReference type="ARBA" id="ARBA00010876"/>
    </source>
</evidence>
<keyword evidence="3 6" id="KW-0413">Isomerase</keyword>
<dbReference type="SUPFAM" id="SSF55174">
    <property type="entry name" value="Alpha-L RNA-binding motif"/>
    <property type="match status" value="1"/>
</dbReference>
<evidence type="ECO:0000313" key="9">
    <source>
        <dbReference type="EMBL" id="TYO98484.1"/>
    </source>
</evidence>